<dbReference type="EMBL" id="JACHWU010000001">
    <property type="protein sequence ID" value="MBB3050006.1"/>
    <property type="molecule type" value="Genomic_DNA"/>
</dbReference>
<keyword evidence="3" id="KW-1185">Reference proteome</keyword>
<keyword evidence="1" id="KW-0472">Membrane</keyword>
<evidence type="ECO:0000313" key="2">
    <source>
        <dbReference type="EMBL" id="MBB3050006.1"/>
    </source>
</evidence>
<proteinExistence type="predicted"/>
<sequence>MDIVYNLLVVTHLLGMAYLVSGIVVRWVGPAERAGKIMLWGASAQVVTGLVLAGIASAGLVGGEVNHMKIGVKLVVAVAVLVLAHIVWRRPDIGKNVFYGLTAATLLNVVIAAMWV</sequence>
<evidence type="ECO:0008006" key="4">
    <source>
        <dbReference type="Google" id="ProtNLM"/>
    </source>
</evidence>
<keyword evidence="1" id="KW-0812">Transmembrane</keyword>
<accession>A0A839RX52</accession>
<feature type="transmembrane region" description="Helical" evidence="1">
    <location>
        <begin position="6"/>
        <end position="25"/>
    </location>
</feature>
<comment type="caution">
    <text evidence="2">The sequence shown here is derived from an EMBL/GenBank/DDBJ whole genome shotgun (WGS) entry which is preliminary data.</text>
</comment>
<protein>
    <recommendedName>
        <fullName evidence="4">Integral membrane protein</fullName>
    </recommendedName>
</protein>
<feature type="transmembrane region" description="Helical" evidence="1">
    <location>
        <begin position="97"/>
        <end position="115"/>
    </location>
</feature>
<organism evidence="2 3">
    <name type="scientific">Prauserella isguenensis</name>
    <dbReference type="NCBI Taxonomy" id="1470180"/>
    <lineage>
        <taxon>Bacteria</taxon>
        <taxon>Bacillati</taxon>
        <taxon>Actinomycetota</taxon>
        <taxon>Actinomycetes</taxon>
        <taxon>Pseudonocardiales</taxon>
        <taxon>Pseudonocardiaceae</taxon>
        <taxon>Prauserella</taxon>
    </lineage>
</organism>
<dbReference type="RefSeq" id="WP_183648441.1">
    <property type="nucleotide sequence ID" value="NZ_JACHWU010000001.1"/>
</dbReference>
<feature type="transmembrane region" description="Helical" evidence="1">
    <location>
        <begin position="70"/>
        <end position="88"/>
    </location>
</feature>
<feature type="transmembrane region" description="Helical" evidence="1">
    <location>
        <begin position="37"/>
        <end position="58"/>
    </location>
</feature>
<name>A0A839RX52_9PSEU</name>
<evidence type="ECO:0000256" key="1">
    <source>
        <dbReference type="SAM" id="Phobius"/>
    </source>
</evidence>
<keyword evidence="1" id="KW-1133">Transmembrane helix</keyword>
<gene>
    <name evidence="2" type="ORF">FHS23_001001</name>
</gene>
<reference evidence="2 3" key="1">
    <citation type="submission" date="2020-08" db="EMBL/GenBank/DDBJ databases">
        <title>Genomic Encyclopedia of Type Strains, Phase III (KMG-III): the genomes of soil and plant-associated and newly described type strains.</title>
        <authorList>
            <person name="Whitman W."/>
        </authorList>
    </citation>
    <scope>NUCLEOTIDE SEQUENCE [LARGE SCALE GENOMIC DNA]</scope>
    <source>
        <strain evidence="2 3">CECT 8577</strain>
    </source>
</reference>
<dbReference type="Proteomes" id="UP000550714">
    <property type="component" value="Unassembled WGS sequence"/>
</dbReference>
<evidence type="ECO:0000313" key="3">
    <source>
        <dbReference type="Proteomes" id="UP000550714"/>
    </source>
</evidence>
<dbReference type="AlphaFoldDB" id="A0A839RX52"/>